<sequence length="168" mass="18190">MWPRREFLVNANSVNGISGYRDGDYKLVSINGSFLEFSRYIGAGPEQQVHIPTPGGTLPGADANASVNPLDSLMTSSLTWEVLEKLDEGELAVPTGWRQRAAVNCSPENSSPVPGLAELHEGYYLFDLASDPCELNNLAQGTTLGKQTGSKDLWLGNVILVKLHFGRS</sequence>
<name>A0A9J6FMY9_HAELO</name>
<proteinExistence type="predicted"/>
<comment type="caution">
    <text evidence="1">The sequence shown here is derived from an EMBL/GenBank/DDBJ whole genome shotgun (WGS) entry which is preliminary data.</text>
</comment>
<dbReference type="Proteomes" id="UP000821853">
    <property type="component" value="Chromosome 10"/>
</dbReference>
<dbReference type="OrthoDB" id="103349at2759"/>
<reference evidence="1 2" key="1">
    <citation type="journal article" date="2020" name="Cell">
        <title>Large-Scale Comparative Analyses of Tick Genomes Elucidate Their Genetic Diversity and Vector Capacities.</title>
        <authorList>
            <consortium name="Tick Genome and Microbiome Consortium (TIGMIC)"/>
            <person name="Jia N."/>
            <person name="Wang J."/>
            <person name="Shi W."/>
            <person name="Du L."/>
            <person name="Sun Y."/>
            <person name="Zhan W."/>
            <person name="Jiang J.F."/>
            <person name="Wang Q."/>
            <person name="Zhang B."/>
            <person name="Ji P."/>
            <person name="Bell-Sakyi L."/>
            <person name="Cui X.M."/>
            <person name="Yuan T.T."/>
            <person name="Jiang B.G."/>
            <person name="Yang W.F."/>
            <person name="Lam T.T."/>
            <person name="Chang Q.C."/>
            <person name="Ding S.J."/>
            <person name="Wang X.J."/>
            <person name="Zhu J.G."/>
            <person name="Ruan X.D."/>
            <person name="Zhao L."/>
            <person name="Wei J.T."/>
            <person name="Ye R.Z."/>
            <person name="Que T.C."/>
            <person name="Du C.H."/>
            <person name="Zhou Y.H."/>
            <person name="Cheng J.X."/>
            <person name="Dai P.F."/>
            <person name="Guo W.B."/>
            <person name="Han X.H."/>
            <person name="Huang E.J."/>
            <person name="Li L.F."/>
            <person name="Wei W."/>
            <person name="Gao Y.C."/>
            <person name="Liu J.Z."/>
            <person name="Shao H.Z."/>
            <person name="Wang X."/>
            <person name="Wang C.C."/>
            <person name="Yang T.C."/>
            <person name="Huo Q.B."/>
            <person name="Li W."/>
            <person name="Chen H.Y."/>
            <person name="Chen S.E."/>
            <person name="Zhou L.G."/>
            <person name="Ni X.B."/>
            <person name="Tian J.H."/>
            <person name="Sheng Y."/>
            <person name="Liu T."/>
            <person name="Pan Y.S."/>
            <person name="Xia L.Y."/>
            <person name="Li J."/>
            <person name="Zhao F."/>
            <person name="Cao W.C."/>
        </authorList>
    </citation>
    <scope>NUCLEOTIDE SEQUENCE [LARGE SCALE GENOMIC DNA]</scope>
    <source>
        <strain evidence="1">HaeL-2018</strain>
    </source>
</reference>
<protein>
    <submittedName>
        <fullName evidence="1">Uncharacterized protein</fullName>
    </submittedName>
</protein>
<evidence type="ECO:0000313" key="1">
    <source>
        <dbReference type="EMBL" id="KAH9363633.1"/>
    </source>
</evidence>
<accession>A0A9J6FMY9</accession>
<evidence type="ECO:0000313" key="2">
    <source>
        <dbReference type="Proteomes" id="UP000821853"/>
    </source>
</evidence>
<keyword evidence="2" id="KW-1185">Reference proteome</keyword>
<dbReference type="VEuPathDB" id="VectorBase:HLOH_043653"/>
<gene>
    <name evidence="1" type="ORF">HPB48_004154</name>
</gene>
<dbReference type="EMBL" id="JABSTR010000002">
    <property type="protein sequence ID" value="KAH9363633.1"/>
    <property type="molecule type" value="Genomic_DNA"/>
</dbReference>
<dbReference type="SUPFAM" id="SSF53649">
    <property type="entry name" value="Alkaline phosphatase-like"/>
    <property type="match status" value="1"/>
</dbReference>
<dbReference type="InterPro" id="IPR017850">
    <property type="entry name" value="Alkaline_phosphatase_core_sf"/>
</dbReference>
<organism evidence="1 2">
    <name type="scientific">Haemaphysalis longicornis</name>
    <name type="common">Bush tick</name>
    <dbReference type="NCBI Taxonomy" id="44386"/>
    <lineage>
        <taxon>Eukaryota</taxon>
        <taxon>Metazoa</taxon>
        <taxon>Ecdysozoa</taxon>
        <taxon>Arthropoda</taxon>
        <taxon>Chelicerata</taxon>
        <taxon>Arachnida</taxon>
        <taxon>Acari</taxon>
        <taxon>Parasitiformes</taxon>
        <taxon>Ixodida</taxon>
        <taxon>Ixodoidea</taxon>
        <taxon>Ixodidae</taxon>
        <taxon>Haemaphysalinae</taxon>
        <taxon>Haemaphysalis</taxon>
    </lineage>
</organism>
<dbReference type="AlphaFoldDB" id="A0A9J6FMY9"/>
<dbReference type="Gene3D" id="3.30.1120.10">
    <property type="match status" value="1"/>
</dbReference>